<dbReference type="EMBL" id="JANHOG010000311">
    <property type="protein sequence ID" value="KAJ3555656.1"/>
    <property type="molecule type" value="Genomic_DNA"/>
</dbReference>
<keyword evidence="2" id="KW-1185">Reference proteome</keyword>
<comment type="caution">
    <text evidence="1">The sequence shown here is derived from an EMBL/GenBank/DDBJ whole genome shotgun (WGS) entry which is preliminary data.</text>
</comment>
<evidence type="ECO:0000313" key="2">
    <source>
        <dbReference type="Proteomes" id="UP001148662"/>
    </source>
</evidence>
<proteinExistence type="predicted"/>
<reference evidence="1" key="1">
    <citation type="submission" date="2022-07" db="EMBL/GenBank/DDBJ databases">
        <title>Genome Sequence of Phlebia brevispora.</title>
        <authorList>
            <person name="Buettner E."/>
        </authorList>
    </citation>
    <scope>NUCLEOTIDE SEQUENCE</scope>
    <source>
        <strain evidence="1">MPL23</strain>
    </source>
</reference>
<sequence>MLSLYLLTLAICAVAVVASPPVVRRNSPITLPFAKVISTTGTRSIVERDRTRYNALRAQAKTTTSQDQATNASANNTLVSYVINVGVGSPPELFNLIIDTGSSNTWVGADITHPYVPPFSSLTGETMGAVYGSGQFSGPAVKVDITIGSLQVSDQIIGSAVEAFGFNDGVDGILGIGPTGLTKGSLFPDESATIPTGNNLIPEHLFAVSFEPATSNPELNGELTFGGIDDSKFTGSITYTPITSTSPASQYWGIDQSISYGTTAILSQGSGIVDTGTSLIGLASDLFSVYQTATGGILDPATGLLTVTEEQYANLGDLTFTIGGTDFDLTPNAQIWPRSLNSAIGGESGIIYLVVINLGTPSGFDMDFINGQAFLERFYSVFDTANSQVGIATTPFTNAETN</sequence>
<gene>
    <name evidence="1" type="ORF">NM688_g2454</name>
</gene>
<accession>A0ACC1T8X6</accession>
<protein>
    <submittedName>
        <fullName evidence="1">Uncharacterized protein</fullName>
    </submittedName>
</protein>
<organism evidence="1 2">
    <name type="scientific">Phlebia brevispora</name>
    <dbReference type="NCBI Taxonomy" id="194682"/>
    <lineage>
        <taxon>Eukaryota</taxon>
        <taxon>Fungi</taxon>
        <taxon>Dikarya</taxon>
        <taxon>Basidiomycota</taxon>
        <taxon>Agaricomycotina</taxon>
        <taxon>Agaricomycetes</taxon>
        <taxon>Polyporales</taxon>
        <taxon>Meruliaceae</taxon>
        <taxon>Phlebia</taxon>
    </lineage>
</organism>
<evidence type="ECO:0000313" key="1">
    <source>
        <dbReference type="EMBL" id="KAJ3555656.1"/>
    </source>
</evidence>
<dbReference type="Proteomes" id="UP001148662">
    <property type="component" value="Unassembled WGS sequence"/>
</dbReference>
<name>A0ACC1T8X6_9APHY</name>